<dbReference type="Proteomes" id="UP000805193">
    <property type="component" value="Unassembled WGS sequence"/>
</dbReference>
<reference evidence="1 2" key="1">
    <citation type="journal article" date="2020" name="Cell">
        <title>Large-Scale Comparative Analyses of Tick Genomes Elucidate Their Genetic Diversity and Vector Capacities.</title>
        <authorList>
            <consortium name="Tick Genome and Microbiome Consortium (TIGMIC)"/>
            <person name="Jia N."/>
            <person name="Wang J."/>
            <person name="Shi W."/>
            <person name="Du L."/>
            <person name="Sun Y."/>
            <person name="Zhan W."/>
            <person name="Jiang J.F."/>
            <person name="Wang Q."/>
            <person name="Zhang B."/>
            <person name="Ji P."/>
            <person name="Bell-Sakyi L."/>
            <person name="Cui X.M."/>
            <person name="Yuan T.T."/>
            <person name="Jiang B.G."/>
            <person name="Yang W.F."/>
            <person name="Lam T.T."/>
            <person name="Chang Q.C."/>
            <person name="Ding S.J."/>
            <person name="Wang X.J."/>
            <person name="Zhu J.G."/>
            <person name="Ruan X.D."/>
            <person name="Zhao L."/>
            <person name="Wei J.T."/>
            <person name="Ye R.Z."/>
            <person name="Que T.C."/>
            <person name="Du C.H."/>
            <person name="Zhou Y.H."/>
            <person name="Cheng J.X."/>
            <person name="Dai P.F."/>
            <person name="Guo W.B."/>
            <person name="Han X.H."/>
            <person name="Huang E.J."/>
            <person name="Li L.F."/>
            <person name="Wei W."/>
            <person name="Gao Y.C."/>
            <person name="Liu J.Z."/>
            <person name="Shao H.Z."/>
            <person name="Wang X."/>
            <person name="Wang C.C."/>
            <person name="Yang T.C."/>
            <person name="Huo Q.B."/>
            <person name="Li W."/>
            <person name="Chen H.Y."/>
            <person name="Chen S.E."/>
            <person name="Zhou L.G."/>
            <person name="Ni X.B."/>
            <person name="Tian J.H."/>
            <person name="Sheng Y."/>
            <person name="Liu T."/>
            <person name="Pan Y.S."/>
            <person name="Xia L.Y."/>
            <person name="Li J."/>
            <person name="Zhao F."/>
            <person name="Cao W.C."/>
        </authorList>
    </citation>
    <scope>NUCLEOTIDE SEQUENCE [LARGE SCALE GENOMIC DNA]</scope>
    <source>
        <strain evidence="1">Iper-2018</strain>
    </source>
</reference>
<evidence type="ECO:0000313" key="2">
    <source>
        <dbReference type="Proteomes" id="UP000805193"/>
    </source>
</evidence>
<keyword evidence="2" id="KW-1185">Reference proteome</keyword>
<comment type="caution">
    <text evidence="1">The sequence shown here is derived from an EMBL/GenBank/DDBJ whole genome shotgun (WGS) entry which is preliminary data.</text>
</comment>
<evidence type="ECO:0000313" key="1">
    <source>
        <dbReference type="EMBL" id="KAG0417813.1"/>
    </source>
</evidence>
<name>A0AC60PE36_IXOPE</name>
<accession>A0AC60PE36</accession>
<sequence>MSEQSHPHGRQLDVADDEWPSVFAGPRNRFLIHFAHHFRHSYFRSSPASPSSSPVLSWFPVSGTTENKPPPSPISICRLRAPIKDRASSSHEGALFSQLGDGNEVAWDPASGVSASRAASEDEHAMNIGMDRFLRL</sequence>
<protein>
    <submittedName>
        <fullName evidence="1">Uncharacterized protein</fullName>
    </submittedName>
</protein>
<gene>
    <name evidence="1" type="ORF">HPB47_005342</name>
</gene>
<dbReference type="EMBL" id="JABSTQ010010798">
    <property type="protein sequence ID" value="KAG0417813.1"/>
    <property type="molecule type" value="Genomic_DNA"/>
</dbReference>
<proteinExistence type="predicted"/>
<organism evidence="1 2">
    <name type="scientific">Ixodes persulcatus</name>
    <name type="common">Taiga tick</name>
    <dbReference type="NCBI Taxonomy" id="34615"/>
    <lineage>
        <taxon>Eukaryota</taxon>
        <taxon>Metazoa</taxon>
        <taxon>Ecdysozoa</taxon>
        <taxon>Arthropoda</taxon>
        <taxon>Chelicerata</taxon>
        <taxon>Arachnida</taxon>
        <taxon>Acari</taxon>
        <taxon>Parasitiformes</taxon>
        <taxon>Ixodida</taxon>
        <taxon>Ixodoidea</taxon>
        <taxon>Ixodidae</taxon>
        <taxon>Ixodinae</taxon>
        <taxon>Ixodes</taxon>
    </lineage>
</organism>